<proteinExistence type="predicted"/>
<protein>
    <submittedName>
        <fullName evidence="1">Uncharacterized protein</fullName>
    </submittedName>
</protein>
<evidence type="ECO:0000313" key="2">
    <source>
        <dbReference type="Proteomes" id="UP000255334"/>
    </source>
</evidence>
<evidence type="ECO:0000313" key="1">
    <source>
        <dbReference type="EMBL" id="RDS80951.1"/>
    </source>
</evidence>
<dbReference type="EMBL" id="QRBF01000008">
    <property type="protein sequence ID" value="RDS80951.1"/>
    <property type="molecule type" value="Genomic_DNA"/>
</dbReference>
<keyword evidence="2" id="KW-1185">Reference proteome</keyword>
<dbReference type="RefSeq" id="WP_115479479.1">
    <property type="nucleotide sequence ID" value="NZ_QRBF01000008.1"/>
</dbReference>
<organism evidence="1 2">
    <name type="scientific">Dyella psychrodurans</name>
    <dbReference type="NCBI Taxonomy" id="1927960"/>
    <lineage>
        <taxon>Bacteria</taxon>
        <taxon>Pseudomonadati</taxon>
        <taxon>Pseudomonadota</taxon>
        <taxon>Gammaproteobacteria</taxon>
        <taxon>Lysobacterales</taxon>
        <taxon>Rhodanobacteraceae</taxon>
        <taxon>Dyella</taxon>
    </lineage>
</organism>
<name>A0A370WY57_9GAMM</name>
<dbReference type="Proteomes" id="UP000255334">
    <property type="component" value="Unassembled WGS sequence"/>
</dbReference>
<accession>A0A370WY57</accession>
<gene>
    <name evidence="1" type="ORF">DWU99_18015</name>
</gene>
<dbReference type="AlphaFoldDB" id="A0A370WY57"/>
<comment type="caution">
    <text evidence="1">The sequence shown here is derived from an EMBL/GenBank/DDBJ whole genome shotgun (WGS) entry which is preliminary data.</text>
</comment>
<reference evidence="1 2" key="1">
    <citation type="submission" date="2018-07" db="EMBL/GenBank/DDBJ databases">
        <title>Dyella monticola sp. nov. and Dyella psychrodurans sp. nov. isolated from monsoon evergreen broad-leaved forest soil of Dinghu Mountain, China.</title>
        <authorList>
            <person name="Gao Z."/>
            <person name="Qiu L."/>
        </authorList>
    </citation>
    <scope>NUCLEOTIDE SEQUENCE [LARGE SCALE GENOMIC DNA]</scope>
    <source>
        <strain evidence="1 2">4MSK11</strain>
    </source>
</reference>
<sequence length="59" mass="6632">MGDAHALHVREYLLSDLAYQRALMAESLICGPTKKPPFFTGRFSVFFPYSAFSMSLENA</sequence>